<keyword evidence="1" id="KW-0596">Phosphopantetheine</keyword>
<dbReference type="OrthoDB" id="329835at2759"/>
<dbReference type="Proteomes" id="UP000036403">
    <property type="component" value="Unassembled WGS sequence"/>
</dbReference>
<dbReference type="PANTHER" id="PTHR43775:SF7">
    <property type="entry name" value="FATTY ACID SYNTHASE"/>
    <property type="match status" value="1"/>
</dbReference>
<dbReference type="EMBL" id="LBMM01011305">
    <property type="protein sequence ID" value="KMQ86907.1"/>
    <property type="molecule type" value="Genomic_DNA"/>
</dbReference>
<dbReference type="PANTHER" id="PTHR43775">
    <property type="entry name" value="FATTY ACID SYNTHASE"/>
    <property type="match status" value="1"/>
</dbReference>
<feature type="domain" description="Ketosynthase family 3 (KS3)" evidence="9">
    <location>
        <begin position="6"/>
        <end position="143"/>
    </location>
</feature>
<evidence type="ECO:0000313" key="11">
    <source>
        <dbReference type="Proteomes" id="UP000036403"/>
    </source>
</evidence>
<proteinExistence type="predicted"/>
<dbReference type="Pfam" id="PF00109">
    <property type="entry name" value="ketoacyl-synt"/>
    <property type="match status" value="1"/>
</dbReference>
<evidence type="ECO:0000256" key="6">
    <source>
        <dbReference type="ARBA" id="ARBA00023098"/>
    </source>
</evidence>
<dbReference type="PROSITE" id="PS52004">
    <property type="entry name" value="KS3_2"/>
    <property type="match status" value="1"/>
</dbReference>
<keyword evidence="3" id="KW-0276">Fatty acid metabolism</keyword>
<keyword evidence="2" id="KW-0444">Lipid biosynthesis</keyword>
<dbReference type="SUPFAM" id="SSF53901">
    <property type="entry name" value="Thiolase-like"/>
    <property type="match status" value="1"/>
</dbReference>
<reference evidence="10 11" key="1">
    <citation type="submission" date="2015-04" db="EMBL/GenBank/DDBJ databases">
        <title>Lasius niger genome sequencing.</title>
        <authorList>
            <person name="Konorov E.A."/>
            <person name="Nikitin M.A."/>
            <person name="Kirill M.V."/>
            <person name="Chang P."/>
        </authorList>
    </citation>
    <scope>NUCLEOTIDE SEQUENCE [LARGE SCALE GENOMIC DNA]</scope>
    <source>
        <tissue evidence="10">Whole</tissue>
    </source>
</reference>
<evidence type="ECO:0000256" key="3">
    <source>
        <dbReference type="ARBA" id="ARBA00022832"/>
    </source>
</evidence>
<sequence length="143" mass="16226">MPTHIESDIVITGISGRLPESSNIEEFKENLMKGMDMVTEDERRWSLGIYGMPSRYGKIKDLGSFDASFFKVHPKQARVMDPQLRIMLEVTYEALIDAGVNPSTLKGSRTGVFIGVSSSDANNFWKRDANGLYIYRENFRPIK</sequence>
<dbReference type="GO" id="GO:0006633">
    <property type="term" value="P:fatty acid biosynthetic process"/>
    <property type="evidence" value="ECO:0007669"/>
    <property type="project" value="UniProtKB-KW"/>
</dbReference>
<dbReference type="InterPro" id="IPR014030">
    <property type="entry name" value="Ketoacyl_synth_N"/>
</dbReference>
<organism evidence="10 11">
    <name type="scientific">Lasius niger</name>
    <name type="common">Black garden ant</name>
    <dbReference type="NCBI Taxonomy" id="67767"/>
    <lineage>
        <taxon>Eukaryota</taxon>
        <taxon>Metazoa</taxon>
        <taxon>Ecdysozoa</taxon>
        <taxon>Arthropoda</taxon>
        <taxon>Hexapoda</taxon>
        <taxon>Insecta</taxon>
        <taxon>Pterygota</taxon>
        <taxon>Neoptera</taxon>
        <taxon>Endopterygota</taxon>
        <taxon>Hymenoptera</taxon>
        <taxon>Apocrita</taxon>
        <taxon>Aculeata</taxon>
        <taxon>Formicoidea</taxon>
        <taxon>Formicidae</taxon>
        <taxon>Formicinae</taxon>
        <taxon>Lasius</taxon>
        <taxon>Lasius</taxon>
    </lineage>
</organism>
<keyword evidence="5" id="KW-0560">Oxidoreductase</keyword>
<evidence type="ECO:0000256" key="2">
    <source>
        <dbReference type="ARBA" id="ARBA00022516"/>
    </source>
</evidence>
<evidence type="ECO:0000256" key="8">
    <source>
        <dbReference type="ARBA" id="ARBA00023268"/>
    </source>
</evidence>
<evidence type="ECO:0000256" key="5">
    <source>
        <dbReference type="ARBA" id="ARBA00023002"/>
    </source>
</evidence>
<name>A0A0J7K999_LASNI</name>
<evidence type="ECO:0000256" key="7">
    <source>
        <dbReference type="ARBA" id="ARBA00023160"/>
    </source>
</evidence>
<keyword evidence="6" id="KW-0443">Lipid metabolism</keyword>
<protein>
    <submittedName>
        <fullName evidence="10">Fatty acid synthase</fullName>
    </submittedName>
</protein>
<dbReference type="STRING" id="67767.A0A0J7K999"/>
<dbReference type="AlphaFoldDB" id="A0A0J7K999"/>
<keyword evidence="7" id="KW-0275">Fatty acid biosynthesis</keyword>
<dbReference type="PaxDb" id="67767-A0A0J7K999"/>
<dbReference type="GO" id="GO:0016491">
    <property type="term" value="F:oxidoreductase activity"/>
    <property type="evidence" value="ECO:0007669"/>
    <property type="project" value="UniProtKB-KW"/>
</dbReference>
<dbReference type="Gene3D" id="3.40.47.10">
    <property type="match status" value="1"/>
</dbReference>
<evidence type="ECO:0000256" key="4">
    <source>
        <dbReference type="ARBA" id="ARBA00022857"/>
    </source>
</evidence>
<dbReference type="InterPro" id="IPR016039">
    <property type="entry name" value="Thiolase-like"/>
</dbReference>
<dbReference type="SMART" id="SM00825">
    <property type="entry name" value="PKS_KS"/>
    <property type="match status" value="1"/>
</dbReference>
<dbReference type="InterPro" id="IPR050091">
    <property type="entry name" value="PKS_NRPS_Biosynth_Enz"/>
</dbReference>
<evidence type="ECO:0000256" key="1">
    <source>
        <dbReference type="ARBA" id="ARBA00022450"/>
    </source>
</evidence>
<dbReference type="InterPro" id="IPR020841">
    <property type="entry name" value="PKS_Beta-ketoAc_synthase_dom"/>
</dbReference>
<evidence type="ECO:0000259" key="9">
    <source>
        <dbReference type="PROSITE" id="PS52004"/>
    </source>
</evidence>
<keyword evidence="11" id="KW-1185">Reference proteome</keyword>
<accession>A0A0J7K999</accession>
<gene>
    <name evidence="10" type="ORF">RF55_13984</name>
</gene>
<dbReference type="GO" id="GO:0004312">
    <property type="term" value="F:fatty acid synthase activity"/>
    <property type="evidence" value="ECO:0007669"/>
    <property type="project" value="TreeGrafter"/>
</dbReference>
<comment type="caution">
    <text evidence="10">The sequence shown here is derived from an EMBL/GenBank/DDBJ whole genome shotgun (WGS) entry which is preliminary data.</text>
</comment>
<keyword evidence="4" id="KW-0521">NADP</keyword>
<evidence type="ECO:0000313" key="10">
    <source>
        <dbReference type="EMBL" id="KMQ86907.1"/>
    </source>
</evidence>
<keyword evidence="8" id="KW-0511">Multifunctional enzyme</keyword>